<dbReference type="RefSeq" id="WP_306271270.1">
    <property type="nucleotide sequence ID" value="NZ_CP130472.1"/>
</dbReference>
<evidence type="ECO:0000313" key="7">
    <source>
        <dbReference type="Proteomes" id="UP001235874"/>
    </source>
</evidence>
<dbReference type="GO" id="GO:0003700">
    <property type="term" value="F:DNA-binding transcription factor activity"/>
    <property type="evidence" value="ECO:0007669"/>
    <property type="project" value="InterPro"/>
</dbReference>
<dbReference type="GO" id="GO:0003677">
    <property type="term" value="F:DNA binding"/>
    <property type="evidence" value="ECO:0007669"/>
    <property type="project" value="UniProtKB-KW"/>
</dbReference>
<keyword evidence="3" id="KW-0804">Transcription</keyword>
<accession>A0AAJ6KXK4</accession>
<sequence length="124" mass="13380">MTEVIEPAIETVTIDVVLSALADPVRLTLVRALDAAGDWTCGSDVLKDTGVTIGKSTLSHHIKVLRDAGLIRTRVNGTRRLVTLRYAEVDQRFPGLLTMLREHGPTRGAAKAPSSTASHVNRGR</sequence>
<feature type="compositionally biased region" description="Polar residues" evidence="4">
    <location>
        <begin position="113"/>
        <end position="124"/>
    </location>
</feature>
<dbReference type="PANTHER" id="PTHR33154">
    <property type="entry name" value="TRANSCRIPTIONAL REGULATOR, ARSR FAMILY"/>
    <property type="match status" value="1"/>
</dbReference>
<dbReference type="PROSITE" id="PS50987">
    <property type="entry name" value="HTH_ARSR_2"/>
    <property type="match status" value="1"/>
</dbReference>
<dbReference type="PANTHER" id="PTHR33154:SF12">
    <property type="entry name" value="TRANSCRIPTIONAL REGULATORY PROTEIN"/>
    <property type="match status" value="1"/>
</dbReference>
<name>A0AAJ6KXK4_9ACTN</name>
<protein>
    <submittedName>
        <fullName evidence="6">Metalloregulator ArsR/SmtB family transcription factor</fullName>
    </submittedName>
</protein>
<dbReference type="SUPFAM" id="SSF46785">
    <property type="entry name" value="Winged helix' DNA-binding domain"/>
    <property type="match status" value="1"/>
</dbReference>
<evidence type="ECO:0000256" key="3">
    <source>
        <dbReference type="ARBA" id="ARBA00023163"/>
    </source>
</evidence>
<evidence type="ECO:0000256" key="2">
    <source>
        <dbReference type="ARBA" id="ARBA00023125"/>
    </source>
</evidence>
<keyword evidence="1" id="KW-0805">Transcription regulation</keyword>
<keyword evidence="7" id="KW-1185">Reference proteome</keyword>
<feature type="region of interest" description="Disordered" evidence="4">
    <location>
        <begin position="104"/>
        <end position="124"/>
    </location>
</feature>
<dbReference type="Proteomes" id="UP001235874">
    <property type="component" value="Chromosome"/>
</dbReference>
<reference evidence="6 7" key="1">
    <citation type="submission" date="2023-07" db="EMBL/GenBank/DDBJ databases">
        <title>Micromonospora profundi TRM 95458 converts glycerol to a new osmotic compound.</title>
        <authorList>
            <person name="Lu D."/>
        </authorList>
    </citation>
    <scope>NUCLEOTIDE SEQUENCE [LARGE SCALE GENOMIC DNA]</scope>
    <source>
        <strain evidence="6 7">TRM95458</strain>
    </source>
</reference>
<dbReference type="Gene3D" id="1.10.10.10">
    <property type="entry name" value="Winged helix-like DNA-binding domain superfamily/Winged helix DNA-binding domain"/>
    <property type="match status" value="1"/>
</dbReference>
<dbReference type="InterPro" id="IPR011991">
    <property type="entry name" value="ArsR-like_HTH"/>
</dbReference>
<evidence type="ECO:0000256" key="1">
    <source>
        <dbReference type="ARBA" id="ARBA00023015"/>
    </source>
</evidence>
<dbReference type="PRINTS" id="PR00778">
    <property type="entry name" value="HTHARSR"/>
</dbReference>
<proteinExistence type="predicted"/>
<dbReference type="Pfam" id="PF12840">
    <property type="entry name" value="HTH_20"/>
    <property type="match status" value="1"/>
</dbReference>
<evidence type="ECO:0000256" key="4">
    <source>
        <dbReference type="SAM" id="MobiDB-lite"/>
    </source>
</evidence>
<dbReference type="InterPro" id="IPR036388">
    <property type="entry name" value="WH-like_DNA-bd_sf"/>
</dbReference>
<dbReference type="CDD" id="cd00090">
    <property type="entry name" value="HTH_ARSR"/>
    <property type="match status" value="1"/>
</dbReference>
<evidence type="ECO:0000259" key="5">
    <source>
        <dbReference type="PROSITE" id="PS50987"/>
    </source>
</evidence>
<dbReference type="InterPro" id="IPR001845">
    <property type="entry name" value="HTH_ArsR_DNA-bd_dom"/>
</dbReference>
<organism evidence="6 7">
    <name type="scientific">Micromonospora profundi</name>
    <dbReference type="NCBI Taxonomy" id="1420889"/>
    <lineage>
        <taxon>Bacteria</taxon>
        <taxon>Bacillati</taxon>
        <taxon>Actinomycetota</taxon>
        <taxon>Actinomycetes</taxon>
        <taxon>Micromonosporales</taxon>
        <taxon>Micromonosporaceae</taxon>
        <taxon>Micromonospora</taxon>
    </lineage>
</organism>
<dbReference type="InterPro" id="IPR051081">
    <property type="entry name" value="HTH_MetalResp_TranReg"/>
</dbReference>
<dbReference type="AlphaFoldDB" id="A0AAJ6KXK4"/>
<dbReference type="EMBL" id="CP130472">
    <property type="protein sequence ID" value="WLS43799.1"/>
    <property type="molecule type" value="Genomic_DNA"/>
</dbReference>
<gene>
    <name evidence="6" type="ORF">Q3V37_20600</name>
</gene>
<feature type="domain" description="HTH arsR-type" evidence="5">
    <location>
        <begin position="6"/>
        <end position="104"/>
    </location>
</feature>
<dbReference type="SMART" id="SM00418">
    <property type="entry name" value="HTH_ARSR"/>
    <property type="match status" value="1"/>
</dbReference>
<dbReference type="KEGG" id="mprn:Q3V37_20600"/>
<keyword evidence="2" id="KW-0238">DNA-binding</keyword>
<dbReference type="InterPro" id="IPR036390">
    <property type="entry name" value="WH_DNA-bd_sf"/>
</dbReference>
<evidence type="ECO:0000313" key="6">
    <source>
        <dbReference type="EMBL" id="WLS43799.1"/>
    </source>
</evidence>